<accession>A0ABP6Z2R0</accession>
<dbReference type="Proteomes" id="UP001501074">
    <property type="component" value="Unassembled WGS sequence"/>
</dbReference>
<sequence>MTMAPTSEALSGITVPDHSASQVCVDAPGSGPGFWTGAPSVCFQDGVFWLAYRVRRPLDAGRGVAVTLARSDDGVHFETVASVGRDIFGAASLERPALLPTGEGGWRLYLSCSTPNSKHWWIEALDAQDVVDLPTGKRTVVLPGDESWGVKDPVVHRDANGWRMWVCCHPLDDPDATDRMNSRLATSDDGLVWDLGPVAVEGRAGQWDARGARVTAVVPKGEGLVAYYDGRATSAENWFERTGVAEGPASGASFTAVGEQPIARSPHGDHALRYLDVVDLPDGTRRLYYEAALPDGSHDLRTQLT</sequence>
<dbReference type="RefSeq" id="WP_231487412.1">
    <property type="nucleotide sequence ID" value="NZ_BAAAZO010000001.1"/>
</dbReference>
<dbReference type="SUPFAM" id="SSF75005">
    <property type="entry name" value="Arabinanase/levansucrase/invertase"/>
    <property type="match status" value="1"/>
</dbReference>
<name>A0ABP6Z2R0_9ACTN</name>
<reference evidence="2" key="1">
    <citation type="journal article" date="2019" name="Int. J. Syst. Evol. Microbiol.">
        <title>The Global Catalogue of Microorganisms (GCM) 10K type strain sequencing project: providing services to taxonomists for standard genome sequencing and annotation.</title>
        <authorList>
            <consortium name="The Broad Institute Genomics Platform"/>
            <consortium name="The Broad Institute Genome Sequencing Center for Infectious Disease"/>
            <person name="Wu L."/>
            <person name="Ma J."/>
        </authorList>
    </citation>
    <scope>NUCLEOTIDE SEQUENCE [LARGE SCALE GENOMIC DNA]</scope>
    <source>
        <strain evidence="2">JCM 16902</strain>
    </source>
</reference>
<dbReference type="EMBL" id="BAAAZO010000001">
    <property type="protein sequence ID" value="GAA3595942.1"/>
    <property type="molecule type" value="Genomic_DNA"/>
</dbReference>
<comment type="caution">
    <text evidence="1">The sequence shown here is derived from an EMBL/GenBank/DDBJ whole genome shotgun (WGS) entry which is preliminary data.</text>
</comment>
<evidence type="ECO:0000313" key="1">
    <source>
        <dbReference type="EMBL" id="GAA3595942.1"/>
    </source>
</evidence>
<keyword evidence="2" id="KW-1185">Reference proteome</keyword>
<evidence type="ECO:0000313" key="2">
    <source>
        <dbReference type="Proteomes" id="UP001501074"/>
    </source>
</evidence>
<gene>
    <name evidence="1" type="ORF">GCM10022223_08910</name>
</gene>
<protein>
    <recommendedName>
        <fullName evidence="3">Glycosyl hydrolase family 32</fullName>
    </recommendedName>
</protein>
<evidence type="ECO:0008006" key="3">
    <source>
        <dbReference type="Google" id="ProtNLM"/>
    </source>
</evidence>
<dbReference type="Gene3D" id="2.115.10.20">
    <property type="entry name" value="Glycosyl hydrolase domain, family 43"/>
    <property type="match status" value="2"/>
</dbReference>
<dbReference type="InterPro" id="IPR023296">
    <property type="entry name" value="Glyco_hydro_beta-prop_sf"/>
</dbReference>
<proteinExistence type="predicted"/>
<organism evidence="1 2">
    <name type="scientific">Kineosporia mesophila</name>
    <dbReference type="NCBI Taxonomy" id="566012"/>
    <lineage>
        <taxon>Bacteria</taxon>
        <taxon>Bacillati</taxon>
        <taxon>Actinomycetota</taxon>
        <taxon>Actinomycetes</taxon>
        <taxon>Kineosporiales</taxon>
        <taxon>Kineosporiaceae</taxon>
        <taxon>Kineosporia</taxon>
    </lineage>
</organism>